<comment type="caution">
    <text evidence="2">The sequence shown here is derived from an EMBL/GenBank/DDBJ whole genome shotgun (WGS) entry which is preliminary data.</text>
</comment>
<accession>A0ABW0SQK5</accession>
<dbReference type="EMBL" id="JBHSNM010000005">
    <property type="protein sequence ID" value="MFC5570994.1"/>
    <property type="molecule type" value="Genomic_DNA"/>
</dbReference>
<dbReference type="Pfam" id="PF04972">
    <property type="entry name" value="BON"/>
    <property type="match status" value="1"/>
</dbReference>
<protein>
    <submittedName>
        <fullName evidence="2">BON domain-containing protein</fullName>
    </submittedName>
</protein>
<reference evidence="3" key="1">
    <citation type="journal article" date="2019" name="Int. J. Syst. Evol. Microbiol.">
        <title>The Global Catalogue of Microorganisms (GCM) 10K type strain sequencing project: providing services to taxonomists for standard genome sequencing and annotation.</title>
        <authorList>
            <consortium name="The Broad Institute Genomics Platform"/>
            <consortium name="The Broad Institute Genome Sequencing Center for Infectious Disease"/>
            <person name="Wu L."/>
            <person name="Ma J."/>
        </authorList>
    </citation>
    <scope>NUCLEOTIDE SEQUENCE [LARGE SCALE GENOMIC DNA]</scope>
    <source>
        <strain evidence="3">KACC 11407</strain>
    </source>
</reference>
<sequence>MNVTFRMAAAFAAGALVMYYLDPIVGRRRRAQVRDRRDAVLHGAGAQVEARARHAADRARGAMAKTRDALSREPLDDERLRDRIRARLGHVVEHAGQVEVQVHDGHVVLSGHADAAEIKALLATVAAMRGVEVIENRLSPEGRAESGAEPGAVARH</sequence>
<evidence type="ECO:0000259" key="1">
    <source>
        <dbReference type="PROSITE" id="PS50914"/>
    </source>
</evidence>
<dbReference type="Gene3D" id="3.30.1340.30">
    <property type="match status" value="1"/>
</dbReference>
<dbReference type="Proteomes" id="UP001596036">
    <property type="component" value="Unassembled WGS sequence"/>
</dbReference>
<dbReference type="RefSeq" id="WP_386755548.1">
    <property type="nucleotide sequence ID" value="NZ_JBHSNM010000005.1"/>
</dbReference>
<dbReference type="PROSITE" id="PS50914">
    <property type="entry name" value="BON"/>
    <property type="match status" value="1"/>
</dbReference>
<dbReference type="InterPro" id="IPR007055">
    <property type="entry name" value="BON_dom"/>
</dbReference>
<evidence type="ECO:0000313" key="3">
    <source>
        <dbReference type="Proteomes" id="UP001596036"/>
    </source>
</evidence>
<gene>
    <name evidence="2" type="ORF">ACFPN1_13080</name>
</gene>
<keyword evidence="3" id="KW-1185">Reference proteome</keyword>
<proteinExistence type="predicted"/>
<feature type="domain" description="BON" evidence="1">
    <location>
        <begin position="76"/>
        <end position="142"/>
    </location>
</feature>
<organism evidence="2 3">
    <name type="scientific">Lysobacter yangpyeongensis</name>
    <dbReference type="NCBI Taxonomy" id="346182"/>
    <lineage>
        <taxon>Bacteria</taxon>
        <taxon>Pseudomonadati</taxon>
        <taxon>Pseudomonadota</taxon>
        <taxon>Gammaproteobacteria</taxon>
        <taxon>Lysobacterales</taxon>
        <taxon>Lysobacteraceae</taxon>
        <taxon>Lysobacter</taxon>
    </lineage>
</organism>
<name>A0ABW0SQK5_9GAMM</name>
<evidence type="ECO:0000313" key="2">
    <source>
        <dbReference type="EMBL" id="MFC5570994.1"/>
    </source>
</evidence>